<dbReference type="GO" id="GO:0016747">
    <property type="term" value="F:acyltransferase activity, transferring groups other than amino-acyl groups"/>
    <property type="evidence" value="ECO:0007669"/>
    <property type="project" value="InterPro"/>
</dbReference>
<sequence>MATNTRSYIHPDAKNTVLPHLIEHFPSALNQEYTINNPPSPESIVVTSFPPSGLPSALEPWAVGVTDFTRPQEAEFWFWSSVETQILAGNDNRDKERRFREAYPLLESIIALITTLYPEKEILAIASLHTSFFPFLPKVMLQRVSKVYTKLIFSLDTLPPPTASSATYEEKYQFRKLEDSDLEEVVATSEVYRTVRTLRKMSSTGAYLRQPGSDIRAHAWCFISREGSVSTLFVRPELRGEGLGKMVMRKELEKAFTMRQFVSADVAEDNEASMGVCRSLGAQKLCDAIWIDIYLRGFTRLQE</sequence>
<organism evidence="2 3">
    <name type="scientific">Bondarzewia mesenterica</name>
    <dbReference type="NCBI Taxonomy" id="1095465"/>
    <lineage>
        <taxon>Eukaryota</taxon>
        <taxon>Fungi</taxon>
        <taxon>Dikarya</taxon>
        <taxon>Basidiomycota</taxon>
        <taxon>Agaricomycotina</taxon>
        <taxon>Agaricomycetes</taxon>
        <taxon>Russulales</taxon>
        <taxon>Bondarzewiaceae</taxon>
        <taxon>Bondarzewia</taxon>
    </lineage>
</organism>
<dbReference type="InterPro" id="IPR016181">
    <property type="entry name" value="Acyl_CoA_acyltransferase"/>
</dbReference>
<dbReference type="SUPFAM" id="SSF55729">
    <property type="entry name" value="Acyl-CoA N-acyltransferases (Nat)"/>
    <property type="match status" value="1"/>
</dbReference>
<dbReference type="InterPro" id="IPR053225">
    <property type="entry name" value="Acyl-CoA_N-acyltransferase"/>
</dbReference>
<dbReference type="AlphaFoldDB" id="A0A4V3XE87"/>
<dbReference type="PANTHER" id="PTHR20958:SF6">
    <property type="entry name" value="GLYCINE N-ACYLTRANSFERASE-LIKE PROTEIN"/>
    <property type="match status" value="1"/>
</dbReference>
<reference evidence="2 3" key="1">
    <citation type="submission" date="2019-02" db="EMBL/GenBank/DDBJ databases">
        <title>Genome sequencing of the rare red list fungi Bondarzewia mesenterica.</title>
        <authorList>
            <person name="Buettner E."/>
            <person name="Kellner H."/>
        </authorList>
    </citation>
    <scope>NUCLEOTIDE SEQUENCE [LARGE SCALE GENOMIC DNA]</scope>
    <source>
        <strain evidence="2 3">DSM 108281</strain>
    </source>
</reference>
<gene>
    <name evidence="2" type="ORF">EW146_g7466</name>
</gene>
<dbReference type="OrthoDB" id="61870at2759"/>
<dbReference type="Pfam" id="PF08445">
    <property type="entry name" value="FR47"/>
    <property type="match status" value="1"/>
</dbReference>
<dbReference type="InterPro" id="IPR013653">
    <property type="entry name" value="GCN5-like_dom"/>
</dbReference>
<dbReference type="EMBL" id="SGPL01000432">
    <property type="protein sequence ID" value="THH12683.1"/>
    <property type="molecule type" value="Genomic_DNA"/>
</dbReference>
<evidence type="ECO:0000313" key="2">
    <source>
        <dbReference type="EMBL" id="THH12683.1"/>
    </source>
</evidence>
<protein>
    <recommendedName>
        <fullName evidence="1">N-acetyltransferase domain-containing protein</fullName>
    </recommendedName>
</protein>
<name>A0A4V3XE87_9AGAM</name>
<dbReference type="PROSITE" id="PS51186">
    <property type="entry name" value="GNAT"/>
    <property type="match status" value="1"/>
</dbReference>
<dbReference type="Proteomes" id="UP000310158">
    <property type="component" value="Unassembled WGS sequence"/>
</dbReference>
<feature type="domain" description="N-acetyltransferase" evidence="1">
    <location>
        <begin position="161"/>
        <end position="300"/>
    </location>
</feature>
<evidence type="ECO:0000259" key="1">
    <source>
        <dbReference type="PROSITE" id="PS51186"/>
    </source>
</evidence>
<keyword evidence="3" id="KW-1185">Reference proteome</keyword>
<dbReference type="CDD" id="cd04301">
    <property type="entry name" value="NAT_SF"/>
    <property type="match status" value="1"/>
</dbReference>
<comment type="caution">
    <text evidence="2">The sequence shown here is derived from an EMBL/GenBank/DDBJ whole genome shotgun (WGS) entry which is preliminary data.</text>
</comment>
<proteinExistence type="predicted"/>
<accession>A0A4V3XE87</accession>
<dbReference type="PANTHER" id="PTHR20958">
    <property type="entry name" value="GLYCINE N-ACYLTRANSFERASE-LIKE PROTEIN"/>
    <property type="match status" value="1"/>
</dbReference>
<dbReference type="Gene3D" id="3.40.630.30">
    <property type="match status" value="1"/>
</dbReference>
<evidence type="ECO:0000313" key="3">
    <source>
        <dbReference type="Proteomes" id="UP000310158"/>
    </source>
</evidence>
<dbReference type="InterPro" id="IPR000182">
    <property type="entry name" value="GNAT_dom"/>
</dbReference>